<dbReference type="EMBL" id="FSRC01000004">
    <property type="protein sequence ID" value="SIO23852.1"/>
    <property type="molecule type" value="Genomic_DNA"/>
</dbReference>
<dbReference type="Pfam" id="PF01261">
    <property type="entry name" value="AP_endonuc_2"/>
    <property type="match status" value="1"/>
</dbReference>
<evidence type="ECO:0000259" key="1">
    <source>
        <dbReference type="Pfam" id="PF01261"/>
    </source>
</evidence>
<sequence length="318" mass="35609">MNVMTNRREFLKSAGLATAALSIGLPQMSFKEKKADPLFKISLAEWSLNKALFAGKIDHLDFPILAKQHEIDAVEYVNQFFKDKATDMAYLREMKTRADGEGVTSVLIMCDGEGMLGAATSEGRKQTVENHKKWVEAAKFLGCHAIRVNAYSAVPWSTNPADEKTAMDITSSGLRQLCEFADDFDINVIIENHGGFSSNAKWLAEMIKETGHPRAGTLPDFGNFRIASEGDKNISYDSYRGVDELMPYAKGVSLKPVVWDDQGREHPLDYTRMIKIVLAHDFHGYVGIEHGVEGREWDSIFEIRRGLEDVRRTLEAEG</sequence>
<dbReference type="PROSITE" id="PS51318">
    <property type="entry name" value="TAT"/>
    <property type="match status" value="1"/>
</dbReference>
<organism evidence="2 3">
    <name type="scientific">Algoriphagus halophilus</name>
    <dbReference type="NCBI Taxonomy" id="226505"/>
    <lineage>
        <taxon>Bacteria</taxon>
        <taxon>Pseudomonadati</taxon>
        <taxon>Bacteroidota</taxon>
        <taxon>Cytophagia</taxon>
        <taxon>Cytophagales</taxon>
        <taxon>Cyclobacteriaceae</taxon>
        <taxon>Algoriphagus</taxon>
    </lineage>
</organism>
<dbReference type="PANTHER" id="PTHR12110">
    <property type="entry name" value="HYDROXYPYRUVATE ISOMERASE"/>
    <property type="match status" value="1"/>
</dbReference>
<dbReference type="InterPro" id="IPR006311">
    <property type="entry name" value="TAT_signal"/>
</dbReference>
<proteinExistence type="predicted"/>
<name>A0A1N6HVK7_9BACT</name>
<dbReference type="AlphaFoldDB" id="A0A1N6HVK7"/>
<accession>A0A1N6HVK7</accession>
<dbReference type="Gene3D" id="3.20.20.150">
    <property type="entry name" value="Divalent-metal-dependent TIM barrel enzymes"/>
    <property type="match status" value="1"/>
</dbReference>
<dbReference type="InterPro" id="IPR013022">
    <property type="entry name" value="Xyl_isomerase-like_TIM-brl"/>
</dbReference>
<dbReference type="NCBIfam" id="TIGR01409">
    <property type="entry name" value="TAT_signal_seq"/>
    <property type="match status" value="1"/>
</dbReference>
<dbReference type="PANTHER" id="PTHR12110:SF53">
    <property type="entry name" value="BLR5974 PROTEIN"/>
    <property type="match status" value="1"/>
</dbReference>
<reference evidence="3" key="1">
    <citation type="submission" date="2016-11" db="EMBL/GenBank/DDBJ databases">
        <authorList>
            <person name="Varghese N."/>
            <person name="Submissions S."/>
        </authorList>
    </citation>
    <scope>NUCLEOTIDE SEQUENCE [LARGE SCALE GENOMIC DNA]</scope>
    <source>
        <strain evidence="3">DSM 15292</strain>
    </source>
</reference>
<evidence type="ECO:0000313" key="3">
    <source>
        <dbReference type="Proteomes" id="UP000185221"/>
    </source>
</evidence>
<dbReference type="InterPro" id="IPR019546">
    <property type="entry name" value="TAT_signal_bac_arc"/>
</dbReference>
<dbReference type="InterPro" id="IPR036237">
    <property type="entry name" value="Xyl_isomerase-like_sf"/>
</dbReference>
<dbReference type="STRING" id="226505.SAMN05444394_4049"/>
<dbReference type="SUPFAM" id="SSF51658">
    <property type="entry name" value="Xylose isomerase-like"/>
    <property type="match status" value="1"/>
</dbReference>
<gene>
    <name evidence="2" type="ORF">SAMN05444394_4049</name>
</gene>
<feature type="domain" description="Xylose isomerase-like TIM barrel" evidence="1">
    <location>
        <begin position="65"/>
        <end position="294"/>
    </location>
</feature>
<dbReference type="Proteomes" id="UP000185221">
    <property type="component" value="Unassembled WGS sequence"/>
</dbReference>
<evidence type="ECO:0000313" key="2">
    <source>
        <dbReference type="EMBL" id="SIO23852.1"/>
    </source>
</evidence>
<protein>
    <submittedName>
        <fullName evidence="2">Tat (Twin-arginine translocation) pathway signal sequence</fullName>
    </submittedName>
</protein>
<dbReference type="InterPro" id="IPR050312">
    <property type="entry name" value="IolE/XylAMocC-like"/>
</dbReference>
<keyword evidence="3" id="KW-1185">Reference proteome</keyword>